<evidence type="ECO:0000313" key="3">
    <source>
        <dbReference type="Proteomes" id="UP000295444"/>
    </source>
</evidence>
<dbReference type="InterPro" id="IPR001853">
    <property type="entry name" value="DSBA-like_thioredoxin_dom"/>
</dbReference>
<organism evidence="2 3">
    <name type="scientific">Labedaea rhizosphaerae</name>
    <dbReference type="NCBI Taxonomy" id="598644"/>
    <lineage>
        <taxon>Bacteria</taxon>
        <taxon>Bacillati</taxon>
        <taxon>Actinomycetota</taxon>
        <taxon>Actinomycetes</taxon>
        <taxon>Pseudonocardiales</taxon>
        <taxon>Pseudonocardiaceae</taxon>
        <taxon>Labedaea</taxon>
    </lineage>
</organism>
<dbReference type="Gene3D" id="1.25.40.10">
    <property type="entry name" value="Tetratricopeptide repeat domain"/>
    <property type="match status" value="1"/>
</dbReference>
<dbReference type="PANTHER" id="PTHR13887">
    <property type="entry name" value="GLUTATHIONE S-TRANSFERASE KAPPA"/>
    <property type="match status" value="1"/>
</dbReference>
<dbReference type="Gene3D" id="3.40.30.10">
    <property type="entry name" value="Glutaredoxin"/>
    <property type="match status" value="1"/>
</dbReference>
<dbReference type="Pfam" id="PF01323">
    <property type="entry name" value="DSBA"/>
    <property type="match status" value="1"/>
</dbReference>
<comment type="caution">
    <text evidence="2">The sequence shown here is derived from an EMBL/GenBank/DDBJ whole genome shotgun (WGS) entry which is preliminary data.</text>
</comment>
<dbReference type="CDD" id="cd03024">
    <property type="entry name" value="DsbA_FrnE"/>
    <property type="match status" value="1"/>
</dbReference>
<dbReference type="InterPro" id="IPR036249">
    <property type="entry name" value="Thioredoxin-like_sf"/>
</dbReference>
<proteinExistence type="predicted"/>
<dbReference type="OrthoDB" id="9799122at2"/>
<dbReference type="AlphaFoldDB" id="A0A4R6SP75"/>
<dbReference type="GO" id="GO:0016853">
    <property type="term" value="F:isomerase activity"/>
    <property type="evidence" value="ECO:0007669"/>
    <property type="project" value="UniProtKB-KW"/>
</dbReference>
<dbReference type="Pfam" id="PF14559">
    <property type="entry name" value="TPR_19"/>
    <property type="match status" value="1"/>
</dbReference>
<dbReference type="SUPFAM" id="SSF52833">
    <property type="entry name" value="Thioredoxin-like"/>
    <property type="match status" value="1"/>
</dbReference>
<feature type="domain" description="DSBA-like thioredoxin" evidence="1">
    <location>
        <begin position="3"/>
        <end position="206"/>
    </location>
</feature>
<dbReference type="InterPro" id="IPR011990">
    <property type="entry name" value="TPR-like_helical_dom_sf"/>
</dbReference>
<evidence type="ECO:0000259" key="1">
    <source>
        <dbReference type="Pfam" id="PF01323"/>
    </source>
</evidence>
<name>A0A4R6SP75_LABRH</name>
<dbReference type="GO" id="GO:0016491">
    <property type="term" value="F:oxidoreductase activity"/>
    <property type="evidence" value="ECO:0007669"/>
    <property type="project" value="InterPro"/>
</dbReference>
<evidence type="ECO:0000313" key="2">
    <source>
        <dbReference type="EMBL" id="TDQ05033.1"/>
    </source>
</evidence>
<keyword evidence="2" id="KW-0413">Isomerase</keyword>
<protein>
    <submittedName>
        <fullName evidence="2">Putative DsbA family dithiol-disulfide isomerase</fullName>
    </submittedName>
</protein>
<gene>
    <name evidence="2" type="ORF">EV186_101997</name>
</gene>
<dbReference type="PANTHER" id="PTHR13887:SF41">
    <property type="entry name" value="THIOREDOXIN SUPERFAMILY PROTEIN"/>
    <property type="match status" value="1"/>
</dbReference>
<dbReference type="SUPFAM" id="SSF48452">
    <property type="entry name" value="TPR-like"/>
    <property type="match status" value="1"/>
</dbReference>
<keyword evidence="3" id="KW-1185">Reference proteome</keyword>
<dbReference type="Proteomes" id="UP000295444">
    <property type="component" value="Unassembled WGS sequence"/>
</dbReference>
<accession>A0A4R6SP75</accession>
<sequence length="320" mass="34423">MHIEIWADVVCGWAYIGKRRLERAVAGTDVEVVWRPFRIDPTTPDEATPLAEALRDPVVDAALQQCAPGVSPAQHRVRVAEIAAAEGIGPGWGAKWRTSSHDAHRLLLLAHERAGAAVQNELAEQVMKAHFLDGADISDRKVLAELTAKAGFAEGAGLLDTDAGDREVRELLLIGKARGITSSPTIVVGDRLLTGAQHPEVIAEFLAGGGEDRPLPVEVQRLRWVESLLAQGDPLGALSLLRPLLAEHPEDPNVRRLAARGYFHSAQLHRAHEVLTALVAAVPDDAYGRLMLGRTLHRMGRAQEAAPHLAMAAAMTPGFA</sequence>
<dbReference type="EMBL" id="SNXZ01000001">
    <property type="protein sequence ID" value="TDQ05033.1"/>
    <property type="molecule type" value="Genomic_DNA"/>
</dbReference>
<dbReference type="RefSeq" id="WP_133847853.1">
    <property type="nucleotide sequence ID" value="NZ_SNXZ01000001.1"/>
</dbReference>
<reference evidence="2 3" key="1">
    <citation type="submission" date="2019-03" db="EMBL/GenBank/DDBJ databases">
        <title>Genomic Encyclopedia of Type Strains, Phase IV (KMG-IV): sequencing the most valuable type-strain genomes for metagenomic binning, comparative biology and taxonomic classification.</title>
        <authorList>
            <person name="Goeker M."/>
        </authorList>
    </citation>
    <scope>NUCLEOTIDE SEQUENCE [LARGE SCALE GENOMIC DNA]</scope>
    <source>
        <strain evidence="2 3">DSM 45361</strain>
    </source>
</reference>